<comment type="caution">
    <text evidence="6">The sequence shown here is derived from an EMBL/GenBank/DDBJ whole genome shotgun (WGS) entry which is preliminary data.</text>
</comment>
<evidence type="ECO:0000256" key="5">
    <source>
        <dbReference type="SAM" id="MobiDB-lite"/>
    </source>
</evidence>
<accession>A0A4R6U998</accession>
<evidence type="ECO:0000256" key="2">
    <source>
        <dbReference type="ARBA" id="ARBA00022692"/>
    </source>
</evidence>
<protein>
    <submittedName>
        <fullName evidence="6">TonB family protein</fullName>
    </submittedName>
</protein>
<feature type="region of interest" description="Disordered" evidence="5">
    <location>
        <begin position="35"/>
        <end position="95"/>
    </location>
</feature>
<name>A0A4R6U998_9BURK</name>
<keyword evidence="7" id="KW-1185">Reference proteome</keyword>
<sequence length="277" mass="30733">MALHAGLLAWMRGWTPWLTPQPPVPPETIVMIDLEPPPEAEAQTLRPEISQASTSESLPAEEAAALPDLEVSEPAPLPDSEAPRRAYSDAPAPPSAEEWALASTYPLKNSKRYRYNWGVQVRSLMGRAYEGPDQGMVRFRVVIAPDGSLAELETLWSTSAMAEALARQAIRQMPPLPPTPTGEPLVFERTITFGPNDAEMPPIYKYDCEPDPPRFRNPYVWDGHSAQGPAIQPSAQPLDPQAYAECLKQLPPDSIEAESTNDQRQLERWKSHRLNVP</sequence>
<keyword evidence="2" id="KW-0812">Transmembrane</keyword>
<dbReference type="EMBL" id="SNYL01000008">
    <property type="protein sequence ID" value="TDQ43170.1"/>
    <property type="molecule type" value="Genomic_DNA"/>
</dbReference>
<dbReference type="NCBIfam" id="TIGR01352">
    <property type="entry name" value="tonB_Cterm"/>
    <property type="match status" value="1"/>
</dbReference>
<keyword evidence="3" id="KW-1133">Transmembrane helix</keyword>
<gene>
    <name evidence="6" type="ORF">DFR43_108115</name>
</gene>
<dbReference type="Proteomes" id="UP000295510">
    <property type="component" value="Unassembled WGS sequence"/>
</dbReference>
<keyword evidence="4" id="KW-0472">Membrane</keyword>
<feature type="compositionally biased region" description="Low complexity" evidence="5">
    <location>
        <begin position="52"/>
        <end position="69"/>
    </location>
</feature>
<dbReference type="InterPro" id="IPR006260">
    <property type="entry name" value="TonB/TolA_C"/>
</dbReference>
<organism evidence="6 7">
    <name type="scientific">Tepidicella xavieri</name>
    <dbReference type="NCBI Taxonomy" id="360241"/>
    <lineage>
        <taxon>Bacteria</taxon>
        <taxon>Pseudomonadati</taxon>
        <taxon>Pseudomonadota</taxon>
        <taxon>Betaproteobacteria</taxon>
        <taxon>Burkholderiales</taxon>
        <taxon>Tepidicella</taxon>
    </lineage>
</organism>
<feature type="region of interest" description="Disordered" evidence="5">
    <location>
        <begin position="253"/>
        <end position="277"/>
    </location>
</feature>
<evidence type="ECO:0000256" key="3">
    <source>
        <dbReference type="ARBA" id="ARBA00022989"/>
    </source>
</evidence>
<reference evidence="6 7" key="1">
    <citation type="submission" date="2019-03" db="EMBL/GenBank/DDBJ databases">
        <title>Genomic Encyclopedia of Type Strains, Phase IV (KMG-IV): sequencing the most valuable type-strain genomes for metagenomic binning, comparative biology and taxonomic classification.</title>
        <authorList>
            <person name="Goeker M."/>
        </authorList>
    </citation>
    <scope>NUCLEOTIDE SEQUENCE [LARGE SCALE GENOMIC DNA]</scope>
    <source>
        <strain evidence="6 7">DSM 19605</strain>
    </source>
</reference>
<dbReference type="OrthoDB" id="8906192at2"/>
<dbReference type="AlphaFoldDB" id="A0A4R6U998"/>
<proteinExistence type="predicted"/>
<dbReference type="Gene3D" id="3.30.1150.10">
    <property type="match status" value="1"/>
</dbReference>
<dbReference type="SUPFAM" id="SSF74653">
    <property type="entry name" value="TolA/TonB C-terminal domain"/>
    <property type="match status" value="1"/>
</dbReference>
<evidence type="ECO:0000256" key="4">
    <source>
        <dbReference type="ARBA" id="ARBA00023136"/>
    </source>
</evidence>
<evidence type="ECO:0000313" key="7">
    <source>
        <dbReference type="Proteomes" id="UP000295510"/>
    </source>
</evidence>
<dbReference type="GO" id="GO:0016020">
    <property type="term" value="C:membrane"/>
    <property type="evidence" value="ECO:0007669"/>
    <property type="project" value="UniProtKB-SubCell"/>
</dbReference>
<comment type="subcellular location">
    <subcellularLocation>
        <location evidence="1">Membrane</location>
        <topology evidence="1">Single-pass membrane protein</topology>
    </subcellularLocation>
</comment>
<evidence type="ECO:0000313" key="6">
    <source>
        <dbReference type="EMBL" id="TDQ43170.1"/>
    </source>
</evidence>
<evidence type="ECO:0000256" key="1">
    <source>
        <dbReference type="ARBA" id="ARBA00004167"/>
    </source>
</evidence>